<accession>A0A1W1E5Z3</accession>
<protein>
    <submittedName>
        <fullName evidence="1">Uncharacterized protein</fullName>
    </submittedName>
</protein>
<gene>
    <name evidence="1" type="ORF">MNB_SUP05-SYMBIONT-7-817</name>
</gene>
<sequence>MRGNGDRLLYHNEIMKKHKHPNPKVETTNTKKIVFPT</sequence>
<proteinExistence type="predicted"/>
<organism evidence="1">
    <name type="scientific">hydrothermal vent metagenome</name>
    <dbReference type="NCBI Taxonomy" id="652676"/>
    <lineage>
        <taxon>unclassified sequences</taxon>
        <taxon>metagenomes</taxon>
        <taxon>ecological metagenomes</taxon>
    </lineage>
</organism>
<dbReference type="EMBL" id="FPIA01000150">
    <property type="protein sequence ID" value="SFV89385.1"/>
    <property type="molecule type" value="Genomic_DNA"/>
</dbReference>
<reference evidence="1" key="1">
    <citation type="submission" date="2016-10" db="EMBL/GenBank/DDBJ databases">
        <authorList>
            <person name="de Groot N.N."/>
        </authorList>
    </citation>
    <scope>NUCLEOTIDE SEQUENCE</scope>
</reference>
<name>A0A1W1E5Z3_9ZZZZ</name>
<evidence type="ECO:0000313" key="1">
    <source>
        <dbReference type="EMBL" id="SFV89385.1"/>
    </source>
</evidence>
<dbReference type="AlphaFoldDB" id="A0A1W1E5Z3"/>